<dbReference type="EMBL" id="BSUZ01000001">
    <property type="protein sequence ID" value="GMA86402.1"/>
    <property type="molecule type" value="Genomic_DNA"/>
</dbReference>
<evidence type="ECO:0000256" key="3">
    <source>
        <dbReference type="ARBA" id="ARBA00023002"/>
    </source>
</evidence>
<evidence type="ECO:0000256" key="5">
    <source>
        <dbReference type="SAM" id="MobiDB-lite"/>
    </source>
</evidence>
<dbReference type="InterPro" id="IPR051260">
    <property type="entry name" value="Diverse_substr_monoxygenases"/>
</dbReference>
<dbReference type="Pfam" id="PF00296">
    <property type="entry name" value="Bac_luciferase"/>
    <property type="match status" value="1"/>
</dbReference>
<evidence type="ECO:0000313" key="7">
    <source>
        <dbReference type="EMBL" id="GMA86402.1"/>
    </source>
</evidence>
<sequence>MRIGVVVLPQQRWPEARERWRAVEDMGFDHAWTYDHLAWRSLADEPWFGTVPVLAAVAAVTERVRLGTWVASPNFRHPVPFAKDVMTLDDVSGGRMLLGVGAGGEGWDADVLGQPRPTPGERVERLDEFLGLLDQPAHEPVDDGARRAVRRRRGSDAPRLRAAAAGAVRGGGERAARDPAGGPARRGVGDHRHHPTGRRAGAVVAGRGRGPRPVPDGVRRASVALPATATSTSTPVRCSR</sequence>
<evidence type="ECO:0000256" key="2">
    <source>
        <dbReference type="ARBA" id="ARBA00022643"/>
    </source>
</evidence>
<dbReference type="Gene3D" id="3.20.20.30">
    <property type="entry name" value="Luciferase-like domain"/>
    <property type="match status" value="1"/>
</dbReference>
<keyword evidence="8" id="KW-1185">Reference proteome</keyword>
<gene>
    <name evidence="7" type="ORF">GCM10025868_16520</name>
</gene>
<dbReference type="SUPFAM" id="SSF51679">
    <property type="entry name" value="Bacterial luciferase-like"/>
    <property type="match status" value="1"/>
</dbReference>
<dbReference type="PANTHER" id="PTHR30011:SF16">
    <property type="entry name" value="C2H2 FINGER DOMAIN TRANSCRIPTION FACTOR (EUROFUNG)-RELATED"/>
    <property type="match status" value="1"/>
</dbReference>
<evidence type="ECO:0000256" key="4">
    <source>
        <dbReference type="ARBA" id="ARBA00023033"/>
    </source>
</evidence>
<keyword evidence="3" id="KW-0560">Oxidoreductase</keyword>
<reference evidence="8" key="1">
    <citation type="journal article" date="2019" name="Int. J. Syst. Evol. Microbiol.">
        <title>The Global Catalogue of Microorganisms (GCM) 10K type strain sequencing project: providing services to taxonomists for standard genome sequencing and annotation.</title>
        <authorList>
            <consortium name="The Broad Institute Genomics Platform"/>
            <consortium name="The Broad Institute Genome Sequencing Center for Infectious Disease"/>
            <person name="Wu L."/>
            <person name="Ma J."/>
        </authorList>
    </citation>
    <scope>NUCLEOTIDE SEQUENCE [LARGE SCALE GENOMIC DNA]</scope>
    <source>
        <strain evidence="8">NBRC 108730</strain>
    </source>
</reference>
<keyword evidence="2" id="KW-0288">FMN</keyword>
<feature type="region of interest" description="Disordered" evidence="5">
    <location>
        <begin position="136"/>
        <end position="240"/>
    </location>
</feature>
<keyword evidence="4" id="KW-0503">Monooxygenase</keyword>
<organism evidence="7 8">
    <name type="scientific">Angustibacter aerolatus</name>
    <dbReference type="NCBI Taxonomy" id="1162965"/>
    <lineage>
        <taxon>Bacteria</taxon>
        <taxon>Bacillati</taxon>
        <taxon>Actinomycetota</taxon>
        <taxon>Actinomycetes</taxon>
        <taxon>Kineosporiales</taxon>
        <taxon>Kineosporiaceae</taxon>
    </lineage>
</organism>
<dbReference type="PANTHER" id="PTHR30011">
    <property type="entry name" value="ALKANESULFONATE MONOOXYGENASE-RELATED"/>
    <property type="match status" value="1"/>
</dbReference>
<keyword evidence="1" id="KW-0285">Flavoprotein</keyword>
<evidence type="ECO:0000259" key="6">
    <source>
        <dbReference type="Pfam" id="PF00296"/>
    </source>
</evidence>
<dbReference type="InterPro" id="IPR036661">
    <property type="entry name" value="Luciferase-like_sf"/>
</dbReference>
<evidence type="ECO:0000256" key="1">
    <source>
        <dbReference type="ARBA" id="ARBA00022630"/>
    </source>
</evidence>
<evidence type="ECO:0000313" key="8">
    <source>
        <dbReference type="Proteomes" id="UP001157017"/>
    </source>
</evidence>
<proteinExistence type="predicted"/>
<feature type="domain" description="Luciferase-like" evidence="6">
    <location>
        <begin position="1"/>
        <end position="160"/>
    </location>
</feature>
<feature type="compositionally biased region" description="Low complexity" evidence="5">
    <location>
        <begin position="220"/>
        <end position="240"/>
    </location>
</feature>
<name>A0ABQ6JHN9_9ACTN</name>
<accession>A0ABQ6JHN9</accession>
<feature type="compositionally biased region" description="Basic and acidic residues" evidence="5">
    <location>
        <begin position="136"/>
        <end position="146"/>
    </location>
</feature>
<comment type="caution">
    <text evidence="7">The sequence shown here is derived from an EMBL/GenBank/DDBJ whole genome shotgun (WGS) entry which is preliminary data.</text>
</comment>
<protein>
    <recommendedName>
        <fullName evidence="6">Luciferase-like domain-containing protein</fullName>
    </recommendedName>
</protein>
<dbReference type="Proteomes" id="UP001157017">
    <property type="component" value="Unassembled WGS sequence"/>
</dbReference>
<dbReference type="InterPro" id="IPR011251">
    <property type="entry name" value="Luciferase-like_dom"/>
</dbReference>